<dbReference type="GO" id="GO:0016787">
    <property type="term" value="F:hydrolase activity"/>
    <property type="evidence" value="ECO:0007669"/>
    <property type="project" value="UniProtKB-KW"/>
</dbReference>
<dbReference type="PROSITE" id="PS51706">
    <property type="entry name" value="G_ENGB"/>
    <property type="match status" value="1"/>
</dbReference>
<keyword evidence="3" id="KW-0460">Magnesium</keyword>
<keyword evidence="4" id="KW-0342">GTP-binding</keyword>
<keyword evidence="6" id="KW-0378">Hydrolase</keyword>
<feature type="domain" description="EngB-type G" evidence="5">
    <location>
        <begin position="42"/>
        <end position="224"/>
    </location>
</feature>
<dbReference type="PANTHER" id="PTHR46498">
    <property type="entry name" value="GTP-BINDING PROTEIN 8"/>
    <property type="match status" value="1"/>
</dbReference>
<dbReference type="EMBL" id="WHVB01000009">
    <property type="protein sequence ID" value="KAF8479653.1"/>
    <property type="molecule type" value="Genomic_DNA"/>
</dbReference>
<evidence type="ECO:0000259" key="5">
    <source>
        <dbReference type="PROSITE" id="PS51706"/>
    </source>
</evidence>
<dbReference type="InterPro" id="IPR006073">
    <property type="entry name" value="GTP-bd"/>
</dbReference>
<dbReference type="Proteomes" id="UP000759537">
    <property type="component" value="Unassembled WGS sequence"/>
</dbReference>
<dbReference type="SUPFAM" id="SSF52540">
    <property type="entry name" value="P-loop containing nucleoside triphosphate hydrolases"/>
    <property type="match status" value="1"/>
</dbReference>
<dbReference type="AlphaFoldDB" id="A0A9P5MVJ5"/>
<name>A0A9P5MVJ5_9AGAM</name>
<evidence type="ECO:0000256" key="3">
    <source>
        <dbReference type="ARBA" id="ARBA00022842"/>
    </source>
</evidence>
<accession>A0A9P5MVJ5</accession>
<evidence type="ECO:0000256" key="2">
    <source>
        <dbReference type="ARBA" id="ARBA00022741"/>
    </source>
</evidence>
<reference evidence="6" key="2">
    <citation type="journal article" date="2020" name="Nat. Commun.">
        <title>Large-scale genome sequencing of mycorrhizal fungi provides insights into the early evolution of symbiotic traits.</title>
        <authorList>
            <person name="Miyauchi S."/>
            <person name="Kiss E."/>
            <person name="Kuo A."/>
            <person name="Drula E."/>
            <person name="Kohler A."/>
            <person name="Sanchez-Garcia M."/>
            <person name="Morin E."/>
            <person name="Andreopoulos B."/>
            <person name="Barry K.W."/>
            <person name="Bonito G."/>
            <person name="Buee M."/>
            <person name="Carver A."/>
            <person name="Chen C."/>
            <person name="Cichocki N."/>
            <person name="Clum A."/>
            <person name="Culley D."/>
            <person name="Crous P.W."/>
            <person name="Fauchery L."/>
            <person name="Girlanda M."/>
            <person name="Hayes R.D."/>
            <person name="Keri Z."/>
            <person name="LaButti K."/>
            <person name="Lipzen A."/>
            <person name="Lombard V."/>
            <person name="Magnuson J."/>
            <person name="Maillard F."/>
            <person name="Murat C."/>
            <person name="Nolan M."/>
            <person name="Ohm R.A."/>
            <person name="Pangilinan J."/>
            <person name="Pereira M.F."/>
            <person name="Perotto S."/>
            <person name="Peter M."/>
            <person name="Pfister S."/>
            <person name="Riley R."/>
            <person name="Sitrit Y."/>
            <person name="Stielow J.B."/>
            <person name="Szollosi G."/>
            <person name="Zifcakova L."/>
            <person name="Stursova M."/>
            <person name="Spatafora J.W."/>
            <person name="Tedersoo L."/>
            <person name="Vaario L.M."/>
            <person name="Yamada A."/>
            <person name="Yan M."/>
            <person name="Wang P."/>
            <person name="Xu J."/>
            <person name="Bruns T."/>
            <person name="Baldrian P."/>
            <person name="Vilgalys R."/>
            <person name="Dunand C."/>
            <person name="Henrissat B."/>
            <person name="Grigoriev I.V."/>
            <person name="Hibbett D."/>
            <person name="Nagy L.G."/>
            <person name="Martin F.M."/>
        </authorList>
    </citation>
    <scope>NUCLEOTIDE SEQUENCE</scope>
    <source>
        <strain evidence="6">Prilba</strain>
    </source>
</reference>
<dbReference type="InterPro" id="IPR027417">
    <property type="entry name" value="P-loop_NTPase"/>
</dbReference>
<dbReference type="GO" id="GO:0046872">
    <property type="term" value="F:metal ion binding"/>
    <property type="evidence" value="ECO:0007669"/>
    <property type="project" value="UniProtKB-KW"/>
</dbReference>
<evidence type="ECO:0000256" key="1">
    <source>
        <dbReference type="ARBA" id="ARBA00022723"/>
    </source>
</evidence>
<comment type="caution">
    <text evidence="6">The sequence shown here is derived from an EMBL/GenBank/DDBJ whole genome shotgun (WGS) entry which is preliminary data.</text>
</comment>
<keyword evidence="1" id="KW-0479">Metal-binding</keyword>
<dbReference type="GO" id="GO:0005739">
    <property type="term" value="C:mitochondrion"/>
    <property type="evidence" value="ECO:0007669"/>
    <property type="project" value="TreeGrafter"/>
</dbReference>
<organism evidence="6 7">
    <name type="scientific">Russula ochroleuca</name>
    <dbReference type="NCBI Taxonomy" id="152965"/>
    <lineage>
        <taxon>Eukaryota</taxon>
        <taxon>Fungi</taxon>
        <taxon>Dikarya</taxon>
        <taxon>Basidiomycota</taxon>
        <taxon>Agaricomycotina</taxon>
        <taxon>Agaricomycetes</taxon>
        <taxon>Russulales</taxon>
        <taxon>Russulaceae</taxon>
        <taxon>Russula</taxon>
    </lineage>
</organism>
<dbReference type="Gene3D" id="3.40.50.300">
    <property type="entry name" value="P-loop containing nucleotide triphosphate hydrolases"/>
    <property type="match status" value="1"/>
</dbReference>
<dbReference type="Pfam" id="PF01926">
    <property type="entry name" value="MMR_HSR1"/>
    <property type="match status" value="1"/>
</dbReference>
<dbReference type="InterPro" id="IPR030393">
    <property type="entry name" value="G_ENGB_dom"/>
</dbReference>
<proteinExistence type="predicted"/>
<reference evidence="6" key="1">
    <citation type="submission" date="2019-10" db="EMBL/GenBank/DDBJ databases">
        <authorList>
            <consortium name="DOE Joint Genome Institute"/>
            <person name="Kuo A."/>
            <person name="Miyauchi S."/>
            <person name="Kiss E."/>
            <person name="Drula E."/>
            <person name="Kohler A."/>
            <person name="Sanchez-Garcia M."/>
            <person name="Andreopoulos B."/>
            <person name="Barry K.W."/>
            <person name="Bonito G."/>
            <person name="Buee M."/>
            <person name="Carver A."/>
            <person name="Chen C."/>
            <person name="Cichocki N."/>
            <person name="Clum A."/>
            <person name="Culley D."/>
            <person name="Crous P.W."/>
            <person name="Fauchery L."/>
            <person name="Girlanda M."/>
            <person name="Hayes R."/>
            <person name="Keri Z."/>
            <person name="LaButti K."/>
            <person name="Lipzen A."/>
            <person name="Lombard V."/>
            <person name="Magnuson J."/>
            <person name="Maillard F."/>
            <person name="Morin E."/>
            <person name="Murat C."/>
            <person name="Nolan M."/>
            <person name="Ohm R."/>
            <person name="Pangilinan J."/>
            <person name="Pereira M."/>
            <person name="Perotto S."/>
            <person name="Peter M."/>
            <person name="Riley R."/>
            <person name="Sitrit Y."/>
            <person name="Stielow B."/>
            <person name="Szollosi G."/>
            <person name="Zifcakova L."/>
            <person name="Stursova M."/>
            <person name="Spatafora J.W."/>
            <person name="Tedersoo L."/>
            <person name="Vaario L.-M."/>
            <person name="Yamada A."/>
            <person name="Yan M."/>
            <person name="Wang P."/>
            <person name="Xu J."/>
            <person name="Bruns T."/>
            <person name="Baldrian P."/>
            <person name="Vilgalys R."/>
            <person name="Henrissat B."/>
            <person name="Grigoriev I.V."/>
            <person name="Hibbett D."/>
            <person name="Nagy L.G."/>
            <person name="Martin F.M."/>
        </authorList>
    </citation>
    <scope>NUCLEOTIDE SEQUENCE</scope>
    <source>
        <strain evidence="6">Prilba</strain>
    </source>
</reference>
<evidence type="ECO:0000313" key="6">
    <source>
        <dbReference type="EMBL" id="KAF8479653.1"/>
    </source>
</evidence>
<dbReference type="PANTHER" id="PTHR46498:SF1">
    <property type="entry name" value="GTP-BINDING PROTEIN 8"/>
    <property type="match status" value="1"/>
</dbReference>
<protein>
    <submittedName>
        <fullName evidence="6">P-loop containing nucleoside triphosphate hydrolase protein</fullName>
    </submittedName>
</protein>
<dbReference type="GO" id="GO:0005525">
    <property type="term" value="F:GTP binding"/>
    <property type="evidence" value="ECO:0007669"/>
    <property type="project" value="UniProtKB-KW"/>
</dbReference>
<dbReference type="CDD" id="cd01876">
    <property type="entry name" value="YihA_EngB"/>
    <property type="match status" value="1"/>
</dbReference>
<evidence type="ECO:0000256" key="4">
    <source>
        <dbReference type="ARBA" id="ARBA00023134"/>
    </source>
</evidence>
<gene>
    <name evidence="6" type="ORF">DFH94DRAFT_693104</name>
</gene>
<dbReference type="OrthoDB" id="391988at2759"/>
<evidence type="ECO:0000313" key="7">
    <source>
        <dbReference type="Proteomes" id="UP000759537"/>
    </source>
</evidence>
<keyword evidence="7" id="KW-1185">Reference proteome</keyword>
<dbReference type="InterPro" id="IPR052279">
    <property type="entry name" value="EngB_GTPase"/>
</dbReference>
<keyword evidence="2" id="KW-0547">Nucleotide-binding</keyword>
<sequence>MAYRAMGLRMFSSQHMPDLFSPNTAEFVAAAASASSIPLSMRLPEVVVTGRANVGKSTLLNAVMKRRKLVASSKKPGRTKTLTFFRVGPKPGKLVLVDAPGYGSRGRPEWGQLFDQYLDTRRELCRVYVLLNAKHGTSEADRLMLQHLDKKVQSGEGRWTLQAIITKADLVSSHNLEAAIEGIKQTIFENAPTCLPPIVTASLKSNGGLGLNDVRRSIVEACGLAPSPR</sequence>